<dbReference type="InterPro" id="IPR036259">
    <property type="entry name" value="MFS_trans_sf"/>
</dbReference>
<feature type="transmembrane region" description="Helical" evidence="5">
    <location>
        <begin position="325"/>
        <end position="347"/>
    </location>
</feature>
<dbReference type="PANTHER" id="PTHR23514:SF13">
    <property type="entry name" value="INNER MEMBRANE PROTEIN YBJJ"/>
    <property type="match status" value="1"/>
</dbReference>
<comment type="subcellular location">
    <subcellularLocation>
        <location evidence="1">Membrane</location>
        <topology evidence="1">Multi-pass membrane protein</topology>
    </subcellularLocation>
</comment>
<sequence length="390" mass="40448">MRFDHSLRLSRHTLPAFAAEGLVWGTFAAYVPEIKAAISASDAQFAMGLLVSSAGALLGLWIAPRFDQRVTRLAMPIAAIFMAAAFIGPAASTSLLIFIALMLFVGTGSGLLDVVMNARVSQIEAASGSSLMNLNHAGFSAAYGLAALACAPAREAGVPAWMMFTGILLIVLVCGRMMVLAPLEEDAPETSQSRKRLPGFVFWAGVIVLAGFLAEQSIEGWSALHLERTLGAGPAEGALGPALLGITMLIGRLSGQLVAAHLSERFVIAMAATLGSVGCIIAASASTVAMAYVGFALAGLGISVTAPMALALAGKLAPGGMRTHVISRTAMIGYMGFFVGPPLIGFVSEASSLRVSFLVVATILLFCLPSLILFQRAIKPSEQPGRGWLG</sequence>
<dbReference type="CDD" id="cd17393">
    <property type="entry name" value="MFS_MosC_like"/>
    <property type="match status" value="1"/>
</dbReference>
<feature type="transmembrane region" description="Helical" evidence="5">
    <location>
        <begin position="200"/>
        <end position="218"/>
    </location>
</feature>
<dbReference type="OrthoDB" id="5526080at2"/>
<proteinExistence type="predicted"/>
<dbReference type="GO" id="GO:0022857">
    <property type="term" value="F:transmembrane transporter activity"/>
    <property type="evidence" value="ECO:0007669"/>
    <property type="project" value="InterPro"/>
</dbReference>
<dbReference type="InterPro" id="IPR020846">
    <property type="entry name" value="MFS_dom"/>
</dbReference>
<comment type="caution">
    <text evidence="7">The sequence shown here is derived from an EMBL/GenBank/DDBJ whole genome shotgun (WGS) entry which is preliminary data.</text>
</comment>
<evidence type="ECO:0000256" key="5">
    <source>
        <dbReference type="SAM" id="Phobius"/>
    </source>
</evidence>
<feature type="transmembrane region" description="Helical" evidence="5">
    <location>
        <begin position="291"/>
        <end position="313"/>
    </location>
</feature>
<dbReference type="SUPFAM" id="SSF103473">
    <property type="entry name" value="MFS general substrate transporter"/>
    <property type="match status" value="1"/>
</dbReference>
<protein>
    <submittedName>
        <fullName evidence="7">MFS transporter</fullName>
    </submittedName>
</protein>
<feature type="transmembrane region" description="Helical" evidence="5">
    <location>
        <begin position="238"/>
        <end position="259"/>
    </location>
</feature>
<feature type="transmembrane region" description="Helical" evidence="5">
    <location>
        <begin position="12"/>
        <end position="31"/>
    </location>
</feature>
<dbReference type="PANTHER" id="PTHR23514">
    <property type="entry name" value="BYPASS OF STOP CODON PROTEIN 6"/>
    <property type="match status" value="1"/>
</dbReference>
<evidence type="ECO:0000256" key="3">
    <source>
        <dbReference type="ARBA" id="ARBA00022989"/>
    </source>
</evidence>
<accession>A0A6N6JAT4</accession>
<keyword evidence="2 5" id="KW-0812">Transmembrane</keyword>
<evidence type="ECO:0000313" key="8">
    <source>
        <dbReference type="Proteomes" id="UP000436822"/>
    </source>
</evidence>
<feature type="domain" description="Major facilitator superfamily (MFS) profile" evidence="6">
    <location>
        <begin position="200"/>
        <end position="390"/>
    </location>
</feature>
<dbReference type="InterPro" id="IPR051788">
    <property type="entry name" value="MFS_Transporter"/>
</dbReference>
<organism evidence="7 8">
    <name type="scientific">Litoreibacter roseus</name>
    <dbReference type="NCBI Taxonomy" id="2601869"/>
    <lineage>
        <taxon>Bacteria</taxon>
        <taxon>Pseudomonadati</taxon>
        <taxon>Pseudomonadota</taxon>
        <taxon>Alphaproteobacteria</taxon>
        <taxon>Rhodobacterales</taxon>
        <taxon>Roseobacteraceae</taxon>
        <taxon>Litoreibacter</taxon>
    </lineage>
</organism>
<dbReference type="RefSeq" id="WP_159804085.1">
    <property type="nucleotide sequence ID" value="NZ_BLJE01000001.1"/>
</dbReference>
<dbReference type="InterPro" id="IPR011701">
    <property type="entry name" value="MFS"/>
</dbReference>
<gene>
    <name evidence="7" type="ORF">KIN_01810</name>
</gene>
<evidence type="ECO:0000313" key="7">
    <source>
        <dbReference type="EMBL" id="GFE63107.1"/>
    </source>
</evidence>
<evidence type="ECO:0000256" key="2">
    <source>
        <dbReference type="ARBA" id="ARBA00022692"/>
    </source>
</evidence>
<name>A0A6N6JAT4_9RHOB</name>
<keyword evidence="8" id="KW-1185">Reference proteome</keyword>
<feature type="transmembrane region" description="Helical" evidence="5">
    <location>
        <begin position="70"/>
        <end position="89"/>
    </location>
</feature>
<dbReference type="PROSITE" id="PS50850">
    <property type="entry name" value="MFS"/>
    <property type="match status" value="1"/>
</dbReference>
<keyword evidence="4 5" id="KW-0472">Membrane</keyword>
<dbReference type="Proteomes" id="UP000436822">
    <property type="component" value="Unassembled WGS sequence"/>
</dbReference>
<evidence type="ECO:0000259" key="6">
    <source>
        <dbReference type="PROSITE" id="PS50850"/>
    </source>
</evidence>
<reference evidence="7 8" key="1">
    <citation type="submission" date="2019-12" db="EMBL/GenBank/DDBJ databases">
        <title>Litoreibacter badius sp. nov., a novel bacteriochlorophyll a-containing bacterium in the genus Litoreibacter.</title>
        <authorList>
            <person name="Kanamuro M."/>
            <person name="Takabe Y."/>
            <person name="Mori K."/>
            <person name="Takaichi S."/>
            <person name="Hanada S."/>
        </authorList>
    </citation>
    <scope>NUCLEOTIDE SEQUENCE [LARGE SCALE GENOMIC DNA]</scope>
    <source>
        <strain evidence="7 8">K6</strain>
    </source>
</reference>
<dbReference type="EMBL" id="BLJE01000001">
    <property type="protein sequence ID" value="GFE63107.1"/>
    <property type="molecule type" value="Genomic_DNA"/>
</dbReference>
<feature type="transmembrane region" description="Helical" evidence="5">
    <location>
        <begin position="160"/>
        <end position="179"/>
    </location>
</feature>
<dbReference type="AlphaFoldDB" id="A0A6N6JAT4"/>
<dbReference type="Gene3D" id="1.20.1250.20">
    <property type="entry name" value="MFS general substrate transporter like domains"/>
    <property type="match status" value="2"/>
</dbReference>
<feature type="transmembrane region" description="Helical" evidence="5">
    <location>
        <begin position="353"/>
        <end position="374"/>
    </location>
</feature>
<feature type="transmembrane region" description="Helical" evidence="5">
    <location>
        <begin position="137"/>
        <end position="154"/>
    </location>
</feature>
<feature type="transmembrane region" description="Helical" evidence="5">
    <location>
        <begin position="43"/>
        <end position="63"/>
    </location>
</feature>
<dbReference type="GO" id="GO:0016020">
    <property type="term" value="C:membrane"/>
    <property type="evidence" value="ECO:0007669"/>
    <property type="project" value="UniProtKB-SubCell"/>
</dbReference>
<evidence type="ECO:0000256" key="4">
    <source>
        <dbReference type="ARBA" id="ARBA00023136"/>
    </source>
</evidence>
<feature type="transmembrane region" description="Helical" evidence="5">
    <location>
        <begin position="266"/>
        <end position="285"/>
    </location>
</feature>
<evidence type="ECO:0000256" key="1">
    <source>
        <dbReference type="ARBA" id="ARBA00004141"/>
    </source>
</evidence>
<dbReference type="Pfam" id="PF07690">
    <property type="entry name" value="MFS_1"/>
    <property type="match status" value="1"/>
</dbReference>
<feature type="transmembrane region" description="Helical" evidence="5">
    <location>
        <begin position="95"/>
        <end position="116"/>
    </location>
</feature>
<keyword evidence="3 5" id="KW-1133">Transmembrane helix</keyword>